<dbReference type="Pfam" id="PF14329">
    <property type="entry name" value="DUF4386"/>
    <property type="match status" value="1"/>
</dbReference>
<gene>
    <name evidence="2" type="ORF">J2X16_003426</name>
</gene>
<name>A0ABU1ZBS7_9BURK</name>
<dbReference type="RefSeq" id="WP_310346971.1">
    <property type="nucleotide sequence ID" value="NZ_JAVDXQ010000004.1"/>
</dbReference>
<accession>A0ABU1ZBS7</accession>
<feature type="transmembrane region" description="Helical" evidence="1">
    <location>
        <begin position="175"/>
        <end position="197"/>
    </location>
</feature>
<keyword evidence="1" id="KW-0472">Membrane</keyword>
<evidence type="ECO:0000256" key="1">
    <source>
        <dbReference type="SAM" id="Phobius"/>
    </source>
</evidence>
<comment type="caution">
    <text evidence="2">The sequence shown here is derived from an EMBL/GenBank/DDBJ whole genome shotgun (WGS) entry which is preliminary data.</text>
</comment>
<proteinExistence type="predicted"/>
<evidence type="ECO:0008006" key="4">
    <source>
        <dbReference type="Google" id="ProtNLM"/>
    </source>
</evidence>
<feature type="transmembrane region" description="Helical" evidence="1">
    <location>
        <begin position="20"/>
        <end position="41"/>
    </location>
</feature>
<feature type="transmembrane region" description="Helical" evidence="1">
    <location>
        <begin position="148"/>
        <end position="168"/>
    </location>
</feature>
<feature type="transmembrane region" description="Helical" evidence="1">
    <location>
        <begin position="203"/>
        <end position="223"/>
    </location>
</feature>
<keyword evidence="1" id="KW-0812">Transmembrane</keyword>
<dbReference type="Proteomes" id="UP001180536">
    <property type="component" value="Unassembled WGS sequence"/>
</dbReference>
<keyword evidence="3" id="KW-1185">Reference proteome</keyword>
<protein>
    <recommendedName>
        <fullName evidence="4">DUF4386 domain-containing protein</fullName>
    </recommendedName>
</protein>
<reference evidence="2 3" key="1">
    <citation type="submission" date="2023-07" db="EMBL/GenBank/DDBJ databases">
        <title>Sorghum-associated microbial communities from plants grown in Nebraska, USA.</title>
        <authorList>
            <person name="Schachtman D."/>
        </authorList>
    </citation>
    <scope>NUCLEOTIDE SEQUENCE [LARGE SCALE GENOMIC DNA]</scope>
    <source>
        <strain evidence="2 3">BE310</strain>
    </source>
</reference>
<dbReference type="EMBL" id="JAVDXQ010000004">
    <property type="protein sequence ID" value="MDR7298077.1"/>
    <property type="molecule type" value="Genomic_DNA"/>
</dbReference>
<keyword evidence="1" id="KW-1133">Transmembrane helix</keyword>
<sequence>MPATSHPVSRHELRLAGLCYLAIIALGLSSEVFLRGALVVAGDASATAHNIAAQPQLWRLGLAADLLMQVLDLPVIVVLWRLLRPVNETWALTATGLNLVQTAVLVANRVQLLTALEFATAPGLAAAFLPGQRDALAMLAVQLHGQGFGIGLVFFGFACVIRGALVAASGVAPRVLGWLLIAAGLAYLLNSFALLLAPTLAQWLFPAVMLPVLVGELAFALWLTAGKHPLAAAAAGPTSAPPTSGPTR</sequence>
<dbReference type="InterPro" id="IPR025495">
    <property type="entry name" value="DUF4386"/>
</dbReference>
<evidence type="ECO:0000313" key="2">
    <source>
        <dbReference type="EMBL" id="MDR7298077.1"/>
    </source>
</evidence>
<evidence type="ECO:0000313" key="3">
    <source>
        <dbReference type="Proteomes" id="UP001180536"/>
    </source>
</evidence>
<organism evidence="2 3">
    <name type="scientific">Pelomonas aquatica</name>
    <dbReference type="NCBI Taxonomy" id="431058"/>
    <lineage>
        <taxon>Bacteria</taxon>
        <taxon>Pseudomonadati</taxon>
        <taxon>Pseudomonadota</taxon>
        <taxon>Betaproteobacteria</taxon>
        <taxon>Burkholderiales</taxon>
        <taxon>Sphaerotilaceae</taxon>
        <taxon>Roseateles</taxon>
    </lineage>
</organism>